<evidence type="ECO:0000313" key="1">
    <source>
        <dbReference type="EMBL" id="CAD8215635.1"/>
    </source>
</evidence>
<name>A0A7R9SWA7_THOHE</name>
<proteinExistence type="predicted"/>
<dbReference type="AlphaFoldDB" id="A0A7R9SWA7"/>
<reference evidence="1" key="1">
    <citation type="submission" date="2021-01" db="EMBL/GenBank/DDBJ databases">
        <authorList>
            <person name="Corre E."/>
            <person name="Pelletier E."/>
            <person name="Niang G."/>
            <person name="Scheremetjew M."/>
            <person name="Finn R."/>
            <person name="Kale V."/>
            <person name="Holt S."/>
            <person name="Cochrane G."/>
            <person name="Meng A."/>
            <person name="Brown T."/>
            <person name="Cohen L."/>
        </authorList>
    </citation>
    <scope>NUCLEOTIDE SEQUENCE</scope>
    <source>
        <strain evidence="1">CCCM 670</strain>
    </source>
</reference>
<dbReference type="EMBL" id="HBDU01000200">
    <property type="protein sequence ID" value="CAD8215635.1"/>
    <property type="molecule type" value="Transcribed_RNA"/>
</dbReference>
<protein>
    <submittedName>
        <fullName evidence="1">Uncharacterized protein</fullName>
    </submittedName>
</protein>
<gene>
    <name evidence="1" type="ORF">THEI0225_LOCUS34</name>
</gene>
<organism evidence="1">
    <name type="scientific">Thoracosphaera heimii</name>
    <name type="common">Dinoflagellate</name>
    <name type="synonym">Syracosphaera heimii</name>
    <dbReference type="NCBI Taxonomy" id="2923"/>
    <lineage>
        <taxon>Eukaryota</taxon>
        <taxon>Sar</taxon>
        <taxon>Alveolata</taxon>
        <taxon>Dinophyceae</taxon>
        <taxon>Thoracosphaerales</taxon>
        <taxon>Thoracosphaeraceae</taxon>
        <taxon>Thoracosphaera</taxon>
    </lineage>
</organism>
<sequence>MPLRSERSVAILAQVQDAFCRDCFGEHTPWVVILAVKAMAADPEKVTLMLADEAVQALKCLEPVPIPVEKAVPKALIENENDVEKAKEWLMKKVQDTEYKWD</sequence>
<accession>A0A7R9SWA7</accession>